<dbReference type="EMBL" id="MU005994">
    <property type="protein sequence ID" value="KAF2859313.1"/>
    <property type="molecule type" value="Genomic_DNA"/>
</dbReference>
<keyword evidence="6" id="KW-1185">Reference proteome</keyword>
<dbReference type="GO" id="GO:0071013">
    <property type="term" value="C:catalytic step 2 spliceosome"/>
    <property type="evidence" value="ECO:0007669"/>
    <property type="project" value="TreeGrafter"/>
</dbReference>
<dbReference type="InterPro" id="IPR008999">
    <property type="entry name" value="Actin-crosslinking"/>
</dbReference>
<feature type="region of interest" description="Disordered" evidence="4">
    <location>
        <begin position="198"/>
        <end position="260"/>
    </location>
</feature>
<feature type="region of interest" description="Disordered" evidence="4">
    <location>
        <begin position="62"/>
        <end position="118"/>
    </location>
</feature>
<dbReference type="InterPro" id="IPR010414">
    <property type="entry name" value="FRG1"/>
</dbReference>
<comment type="subcellular location">
    <subcellularLocation>
        <location evidence="1">Nucleus</location>
        <location evidence="1">Nucleolus</location>
    </subcellularLocation>
</comment>
<dbReference type="Pfam" id="PF06229">
    <property type="entry name" value="FRG1"/>
    <property type="match status" value="1"/>
</dbReference>
<gene>
    <name evidence="5" type="ORF">K470DRAFT_271629</name>
</gene>
<reference evidence="5" key="1">
    <citation type="journal article" date="2020" name="Stud. Mycol.">
        <title>101 Dothideomycetes genomes: a test case for predicting lifestyles and emergence of pathogens.</title>
        <authorList>
            <person name="Haridas S."/>
            <person name="Albert R."/>
            <person name="Binder M."/>
            <person name="Bloem J."/>
            <person name="Labutti K."/>
            <person name="Salamov A."/>
            <person name="Andreopoulos B."/>
            <person name="Baker S."/>
            <person name="Barry K."/>
            <person name="Bills G."/>
            <person name="Bluhm B."/>
            <person name="Cannon C."/>
            <person name="Castanera R."/>
            <person name="Culley D."/>
            <person name="Daum C."/>
            <person name="Ezra D."/>
            <person name="Gonzalez J."/>
            <person name="Henrissat B."/>
            <person name="Kuo A."/>
            <person name="Liang C."/>
            <person name="Lipzen A."/>
            <person name="Lutzoni F."/>
            <person name="Magnuson J."/>
            <person name="Mondo S."/>
            <person name="Nolan M."/>
            <person name="Ohm R."/>
            <person name="Pangilinan J."/>
            <person name="Park H.-J."/>
            <person name="Ramirez L."/>
            <person name="Alfaro M."/>
            <person name="Sun H."/>
            <person name="Tritt A."/>
            <person name="Yoshinaga Y."/>
            <person name="Zwiers L.-H."/>
            <person name="Turgeon B."/>
            <person name="Goodwin S."/>
            <person name="Spatafora J."/>
            <person name="Crous P."/>
            <person name="Grigoriev I."/>
        </authorList>
    </citation>
    <scope>NUCLEOTIDE SEQUENCE</scope>
    <source>
        <strain evidence="5">CBS 480.64</strain>
    </source>
</reference>
<sequence>MVKPLTFKNSAPKPAKKRKRVHDIPPPPEDAVPEEEEGWITVTNVEQIRGPVMLVFCVDNESRDERNEVSGGEHGKPSEAMKRNGHSERSEPPTHDPQTAPSLPEESSSANPTSTSPFTAQTLFTLNSDLLGETYLSPLPSMETEPWSTTQIWISTRLPGGGFSFKSHLGKYLSLTPGGLRAEGEAVSMREIFNVEGSVKEREDGREGGGSREERSSTGKITSEDPSAKGESFLKGCPSKDISPSHTPRGNSFSLNNPLGTPIINNTPLTVLKIKMQTRFLPTKQTTSKPQEGKAPISKLSLENDAGRALTEEEIRTLKRAKREGRYNETLLDLKAKTSRNDRFA</sequence>
<evidence type="ECO:0000256" key="1">
    <source>
        <dbReference type="ARBA" id="ARBA00004604"/>
    </source>
</evidence>
<name>A0A6A7BVZ3_9PEZI</name>
<feature type="compositionally biased region" description="Polar residues" evidence="4">
    <location>
        <begin position="242"/>
        <end position="260"/>
    </location>
</feature>
<evidence type="ECO:0000256" key="2">
    <source>
        <dbReference type="ARBA" id="ARBA00010878"/>
    </source>
</evidence>
<dbReference type="Gene3D" id="2.80.10.50">
    <property type="match status" value="1"/>
</dbReference>
<feature type="compositionally biased region" description="Basic and acidic residues" evidence="4">
    <location>
        <begin position="62"/>
        <end position="94"/>
    </location>
</feature>
<evidence type="ECO:0000256" key="4">
    <source>
        <dbReference type="SAM" id="MobiDB-lite"/>
    </source>
</evidence>
<dbReference type="PANTHER" id="PTHR12928">
    <property type="entry name" value="FRG1 PROTEIN"/>
    <property type="match status" value="1"/>
</dbReference>
<organism evidence="5 6">
    <name type="scientific">Piedraia hortae CBS 480.64</name>
    <dbReference type="NCBI Taxonomy" id="1314780"/>
    <lineage>
        <taxon>Eukaryota</taxon>
        <taxon>Fungi</taxon>
        <taxon>Dikarya</taxon>
        <taxon>Ascomycota</taxon>
        <taxon>Pezizomycotina</taxon>
        <taxon>Dothideomycetes</taxon>
        <taxon>Dothideomycetidae</taxon>
        <taxon>Capnodiales</taxon>
        <taxon>Piedraiaceae</taxon>
        <taxon>Piedraia</taxon>
    </lineage>
</organism>
<dbReference type="PANTHER" id="PTHR12928:SF0">
    <property type="entry name" value="FSHD REGION GENE 1"/>
    <property type="match status" value="1"/>
</dbReference>
<feature type="region of interest" description="Disordered" evidence="4">
    <location>
        <begin position="1"/>
        <end position="38"/>
    </location>
</feature>
<dbReference type="GO" id="GO:0005730">
    <property type="term" value="C:nucleolus"/>
    <property type="evidence" value="ECO:0007669"/>
    <property type="project" value="UniProtKB-SubCell"/>
</dbReference>
<feature type="compositionally biased region" description="Basic and acidic residues" evidence="4">
    <location>
        <begin position="198"/>
        <end position="228"/>
    </location>
</feature>
<dbReference type="GO" id="GO:0051015">
    <property type="term" value="F:actin filament binding"/>
    <property type="evidence" value="ECO:0007669"/>
    <property type="project" value="TreeGrafter"/>
</dbReference>
<comment type="similarity">
    <text evidence="2">Belongs to the FRG1 family.</text>
</comment>
<keyword evidence="3" id="KW-0539">Nucleus</keyword>
<dbReference type="AlphaFoldDB" id="A0A6A7BVZ3"/>
<evidence type="ECO:0000313" key="6">
    <source>
        <dbReference type="Proteomes" id="UP000799421"/>
    </source>
</evidence>
<dbReference type="OrthoDB" id="5539371at2759"/>
<feature type="compositionally biased region" description="Polar residues" evidence="4">
    <location>
        <begin position="96"/>
        <end position="118"/>
    </location>
</feature>
<evidence type="ECO:0000256" key="3">
    <source>
        <dbReference type="ARBA" id="ARBA00023242"/>
    </source>
</evidence>
<evidence type="ECO:0000313" key="5">
    <source>
        <dbReference type="EMBL" id="KAF2859313.1"/>
    </source>
</evidence>
<dbReference type="Proteomes" id="UP000799421">
    <property type="component" value="Unassembled WGS sequence"/>
</dbReference>
<proteinExistence type="inferred from homology"/>
<protein>
    <submittedName>
        <fullName evidence="5">Uncharacterized protein</fullName>
    </submittedName>
</protein>
<dbReference type="SUPFAM" id="SSF50405">
    <property type="entry name" value="Actin-crosslinking proteins"/>
    <property type="match status" value="1"/>
</dbReference>
<accession>A0A6A7BVZ3</accession>